<dbReference type="InterPro" id="IPR049712">
    <property type="entry name" value="Poly_export"/>
</dbReference>
<evidence type="ECO:0000259" key="18">
    <source>
        <dbReference type="Pfam" id="PF22461"/>
    </source>
</evidence>
<evidence type="ECO:0000256" key="5">
    <source>
        <dbReference type="ARBA" id="ARBA00022597"/>
    </source>
</evidence>
<evidence type="ECO:0000256" key="8">
    <source>
        <dbReference type="ARBA" id="ARBA00023047"/>
    </source>
</evidence>
<evidence type="ECO:0000313" key="20">
    <source>
        <dbReference type="Proteomes" id="UP000051298"/>
    </source>
</evidence>
<feature type="chain" id="PRO_5006062031" evidence="15">
    <location>
        <begin position="30"/>
        <end position="364"/>
    </location>
</feature>
<dbReference type="GO" id="GO:0015288">
    <property type="term" value="F:porin activity"/>
    <property type="evidence" value="ECO:0007669"/>
    <property type="project" value="UniProtKB-KW"/>
</dbReference>
<evidence type="ECO:0000259" key="17">
    <source>
        <dbReference type="Pfam" id="PF18412"/>
    </source>
</evidence>
<dbReference type="PANTHER" id="PTHR33619:SF3">
    <property type="entry name" value="POLYSACCHARIDE EXPORT PROTEIN GFCE-RELATED"/>
    <property type="match status" value="1"/>
</dbReference>
<gene>
    <name evidence="19" type="ORF">THS5294_01304</name>
</gene>
<evidence type="ECO:0000256" key="12">
    <source>
        <dbReference type="ARBA" id="ARBA00023139"/>
    </source>
</evidence>
<evidence type="ECO:0000256" key="14">
    <source>
        <dbReference type="ARBA" id="ARBA00023288"/>
    </source>
</evidence>
<evidence type="ECO:0000256" key="1">
    <source>
        <dbReference type="ARBA" id="ARBA00004571"/>
    </source>
</evidence>
<keyword evidence="7 15" id="KW-0732">Signal</keyword>
<dbReference type="Gene3D" id="1.20.5.70">
    <property type="match status" value="1"/>
</dbReference>
<evidence type="ECO:0000256" key="15">
    <source>
        <dbReference type="SAM" id="SignalP"/>
    </source>
</evidence>
<keyword evidence="6" id="KW-0812">Transmembrane</keyword>
<evidence type="ECO:0000256" key="7">
    <source>
        <dbReference type="ARBA" id="ARBA00022729"/>
    </source>
</evidence>
<dbReference type="Pfam" id="PF22461">
    <property type="entry name" value="SLBB_2"/>
    <property type="match status" value="2"/>
</dbReference>
<accession>A0A0P1EY06</accession>
<sequence length="364" mass="39082">MLTVSTWIKQLKRAAAIACLVGAPSCAVLQDTSFPVGKTDQDTISSDAIEIVRIEQSNIARFAGNGVHTATTPPKAPKDLAYRTGPGDVLRVIVWDHPELTSPGATRETDGYLGLTVRSDGSIFFPYAGVIQASGRTTQDIAHDLTERLSSVIPDPQVEVLLAAFNSQKSLVSGEIESPGPVVLTDVPVTLIEAISARGGATDAADLSRITIQRKMRVHTLDLTAFLTRNDASQNPVIVASDTIRVPKKVQRKAFILGGIEQPRSIDLTDKRVSLVEAITEAGGLRDRYSDARGIFVFREDKGKILVAQLDLSNATALLMGAKFNLHDNDVIFVTRAPLAQWNEVISQILPSIGGLNTAANAVR</sequence>
<keyword evidence="9" id="KW-0406">Ion transport</keyword>
<dbReference type="InterPro" id="IPR040716">
    <property type="entry name" value="Wza_C"/>
</dbReference>
<evidence type="ECO:0000256" key="9">
    <source>
        <dbReference type="ARBA" id="ARBA00023065"/>
    </source>
</evidence>
<dbReference type="InterPro" id="IPR003715">
    <property type="entry name" value="Poly_export_N"/>
</dbReference>
<evidence type="ECO:0000256" key="2">
    <source>
        <dbReference type="ARBA" id="ARBA00009450"/>
    </source>
</evidence>
<proteinExistence type="inferred from homology"/>
<evidence type="ECO:0000259" key="16">
    <source>
        <dbReference type="Pfam" id="PF02563"/>
    </source>
</evidence>
<dbReference type="Pfam" id="PF18412">
    <property type="entry name" value="Wza_C"/>
    <property type="match status" value="1"/>
</dbReference>
<keyword evidence="13" id="KW-0998">Cell outer membrane</keyword>
<evidence type="ECO:0000256" key="10">
    <source>
        <dbReference type="ARBA" id="ARBA00023114"/>
    </source>
</evidence>
<feature type="domain" description="Outer-membrane lipoprotein Wza C-terminal" evidence="17">
    <location>
        <begin position="337"/>
        <end position="363"/>
    </location>
</feature>
<evidence type="ECO:0000256" key="3">
    <source>
        <dbReference type="ARBA" id="ARBA00022448"/>
    </source>
</evidence>
<dbReference type="RefSeq" id="WP_133244359.1">
    <property type="nucleotide sequence ID" value="NZ_QEOR01000001.1"/>
</dbReference>
<dbReference type="GO" id="GO:0015159">
    <property type="term" value="F:polysaccharide transmembrane transporter activity"/>
    <property type="evidence" value="ECO:0007669"/>
    <property type="project" value="InterPro"/>
</dbReference>
<feature type="domain" description="SLBB" evidence="18">
    <location>
        <begin position="168"/>
        <end position="246"/>
    </location>
</feature>
<keyword evidence="3" id="KW-0813">Transport</keyword>
<dbReference type="GO" id="GO:0009279">
    <property type="term" value="C:cell outer membrane"/>
    <property type="evidence" value="ECO:0007669"/>
    <property type="project" value="UniProtKB-SubCell"/>
</dbReference>
<dbReference type="Pfam" id="PF02563">
    <property type="entry name" value="Poly_export"/>
    <property type="match status" value="1"/>
</dbReference>
<keyword evidence="4" id="KW-1134">Transmembrane beta strand</keyword>
<evidence type="ECO:0000256" key="6">
    <source>
        <dbReference type="ARBA" id="ARBA00022692"/>
    </source>
</evidence>
<protein>
    <submittedName>
        <fullName evidence="19">Polysaccharide export protein Wza</fullName>
    </submittedName>
</protein>
<dbReference type="Gene3D" id="3.10.560.10">
    <property type="entry name" value="Outer membrane lipoprotein wza domain like"/>
    <property type="match status" value="2"/>
</dbReference>
<dbReference type="AlphaFoldDB" id="A0A0P1EY06"/>
<feature type="domain" description="Polysaccharide export protein N-terminal" evidence="16">
    <location>
        <begin position="78"/>
        <end position="162"/>
    </location>
</feature>
<keyword evidence="10" id="KW-0626">Porin</keyword>
<dbReference type="Proteomes" id="UP000051298">
    <property type="component" value="Unassembled WGS sequence"/>
</dbReference>
<dbReference type="GO" id="GO:0006811">
    <property type="term" value="P:monoatomic ion transport"/>
    <property type="evidence" value="ECO:0007669"/>
    <property type="project" value="UniProtKB-KW"/>
</dbReference>
<keyword evidence="11" id="KW-0472">Membrane</keyword>
<keyword evidence="14" id="KW-0449">Lipoprotein</keyword>
<dbReference type="EMBL" id="CYRX01000021">
    <property type="protein sequence ID" value="CUH60015.1"/>
    <property type="molecule type" value="Genomic_DNA"/>
</dbReference>
<evidence type="ECO:0000256" key="4">
    <source>
        <dbReference type="ARBA" id="ARBA00022452"/>
    </source>
</evidence>
<dbReference type="InterPro" id="IPR054765">
    <property type="entry name" value="SLBB_dom"/>
</dbReference>
<name>A0A0P1EY06_9RHOB</name>
<evidence type="ECO:0000256" key="13">
    <source>
        <dbReference type="ARBA" id="ARBA00023237"/>
    </source>
</evidence>
<feature type="domain" description="SLBB" evidence="18">
    <location>
        <begin position="253"/>
        <end position="334"/>
    </location>
</feature>
<organism evidence="19 20">
    <name type="scientific">Thalassobacter stenotrophicus</name>
    <dbReference type="NCBI Taxonomy" id="266809"/>
    <lineage>
        <taxon>Bacteria</taxon>
        <taxon>Pseudomonadati</taxon>
        <taxon>Pseudomonadota</taxon>
        <taxon>Alphaproteobacteria</taxon>
        <taxon>Rhodobacterales</taxon>
        <taxon>Roseobacteraceae</taxon>
        <taxon>Thalassobacter</taxon>
    </lineage>
</organism>
<dbReference type="PANTHER" id="PTHR33619">
    <property type="entry name" value="POLYSACCHARIDE EXPORT PROTEIN GFCE-RELATED"/>
    <property type="match status" value="1"/>
</dbReference>
<comment type="subcellular location">
    <subcellularLocation>
        <location evidence="1">Cell outer membrane</location>
        <topology evidence="1">Multi-pass membrane protein</topology>
    </subcellularLocation>
</comment>
<keyword evidence="8" id="KW-0625">Polysaccharide transport</keyword>
<dbReference type="GO" id="GO:0046930">
    <property type="term" value="C:pore complex"/>
    <property type="evidence" value="ECO:0007669"/>
    <property type="project" value="UniProtKB-KW"/>
</dbReference>
<dbReference type="Gene3D" id="3.30.1950.10">
    <property type="entry name" value="wza like domain"/>
    <property type="match status" value="1"/>
</dbReference>
<reference evidence="19 20" key="1">
    <citation type="submission" date="2015-09" db="EMBL/GenBank/DDBJ databases">
        <authorList>
            <consortium name="Swine Surveillance"/>
        </authorList>
    </citation>
    <scope>NUCLEOTIDE SEQUENCE [LARGE SCALE GENOMIC DNA]</scope>
    <source>
        <strain evidence="19 20">CECT 5294</strain>
    </source>
</reference>
<feature type="signal peptide" evidence="15">
    <location>
        <begin position="1"/>
        <end position="29"/>
    </location>
</feature>
<evidence type="ECO:0000313" key="19">
    <source>
        <dbReference type="EMBL" id="CUH60015.1"/>
    </source>
</evidence>
<keyword evidence="12" id="KW-0564">Palmitate</keyword>
<comment type="similarity">
    <text evidence="2">Belongs to the BexD/CtrA/VexA family.</text>
</comment>
<keyword evidence="5" id="KW-0762">Sugar transport</keyword>
<evidence type="ECO:0000256" key="11">
    <source>
        <dbReference type="ARBA" id="ARBA00023136"/>
    </source>
</evidence>